<reference evidence="5 6" key="1">
    <citation type="submission" date="2018-07" db="EMBL/GenBank/DDBJ databases">
        <title>Genomic Encyclopedia of Type Strains, Phase III (KMG-III): the genomes of soil and plant-associated and newly described type strains.</title>
        <authorList>
            <person name="Whitman W."/>
        </authorList>
    </citation>
    <scope>NUCLEOTIDE SEQUENCE [LARGE SCALE GENOMIC DNA]</scope>
    <source>
        <strain evidence="5 6">CECT 8525</strain>
    </source>
</reference>
<keyword evidence="1" id="KW-0732">Signal</keyword>
<protein>
    <submittedName>
        <fullName evidence="5">Peptidase M23-like protein</fullName>
    </submittedName>
</protein>
<feature type="domain" description="M23ase beta-sheet core" evidence="4">
    <location>
        <begin position="442"/>
        <end position="527"/>
    </location>
</feature>
<sequence>MTRVDPRFRQMGQGARRRRRRGLALRTGAGLVVFAGLAVLTWPRIAPQVLSWLQPAPAATMVQVETEFDIAPVVRVDTFADIPGDPLIIPAPQDNQRPDMQRRPAPAALAASRRLPAPAAELAVLDSRLIAQDRQLVAALPSTREEFALFQAERGRGRLMTAGLSGAEDVAGVTPEAQRASSGIAFLRDAVSRVPLWRELILETTIETRPEALLAANGFSPAQADRLGARLRGQLELAETLPAGAVLALRYRPQSGLREVIQLTLYDRGGYVGSLALSAAGQLVPGADAWADQPLLQKALAGDPAPASAGQQRLLDVIYSAALRNEVPTEIIGEALALMSQVYDLDGFADARDRLELIYAAEAAGRPGAVMFVGVSGPSGEKRCYVVPAEAGEGFECYAPGARVQMRGTSAQLQPPVGGVLSQRFVPPSGDAAQAGRGQVAWTVPPGNPVLAAGAGSVILATGDRVEIAHEDGLVSRYIGLAALAPAIAKGAAVARGAVIGETGQMPGQEQPELAFMLLEGGRPVDPMPYFGGGTEALASDSIESLIGHIIRVESAGNASAKNPRSTATGLGQFIESTWLRMLRSYRPDLIVSLSRAELLDLRLDPDMSRQMVRHLAQENEGYLRARGHAISAGRLYLAHFLGPAGADQALRAHPAQSVDSVMGAAVVSANPFLRGWSIAQLQNWAERKMSGSAAMPAVMVVPETPASPLIRAFMADMDGLRGARKG</sequence>
<evidence type="ECO:0000256" key="3">
    <source>
        <dbReference type="SAM" id="Phobius"/>
    </source>
</evidence>
<feature type="region of interest" description="Disordered" evidence="2">
    <location>
        <begin position="88"/>
        <end position="108"/>
    </location>
</feature>
<dbReference type="InterPro" id="IPR016047">
    <property type="entry name" value="M23ase_b-sheet_dom"/>
</dbReference>
<evidence type="ECO:0000256" key="1">
    <source>
        <dbReference type="ARBA" id="ARBA00022729"/>
    </source>
</evidence>
<dbReference type="InterPro" id="IPR050570">
    <property type="entry name" value="Cell_wall_metabolism_enzyme"/>
</dbReference>
<dbReference type="Pfam" id="PF01551">
    <property type="entry name" value="Peptidase_M23"/>
    <property type="match status" value="1"/>
</dbReference>
<evidence type="ECO:0000313" key="6">
    <source>
        <dbReference type="Proteomes" id="UP000253345"/>
    </source>
</evidence>
<dbReference type="Gene3D" id="2.70.70.10">
    <property type="entry name" value="Glucose Permease (Domain IIA)"/>
    <property type="match status" value="1"/>
</dbReference>
<keyword evidence="3" id="KW-0472">Membrane</keyword>
<dbReference type="RefSeq" id="WP_114348138.1">
    <property type="nucleotide sequence ID" value="NZ_QPJL01000003.1"/>
</dbReference>
<comment type="caution">
    <text evidence="5">The sequence shown here is derived from an EMBL/GenBank/DDBJ whole genome shotgun (WGS) entry which is preliminary data.</text>
</comment>
<dbReference type="OrthoDB" id="9805070at2"/>
<feature type="transmembrane region" description="Helical" evidence="3">
    <location>
        <begin position="23"/>
        <end position="42"/>
    </location>
</feature>
<organism evidence="5 6">
    <name type="scientific">Paracoccus lutimaris</name>
    <dbReference type="NCBI Taxonomy" id="1490030"/>
    <lineage>
        <taxon>Bacteria</taxon>
        <taxon>Pseudomonadati</taxon>
        <taxon>Pseudomonadota</taxon>
        <taxon>Alphaproteobacteria</taxon>
        <taxon>Rhodobacterales</taxon>
        <taxon>Paracoccaceae</taxon>
        <taxon>Paracoccus</taxon>
    </lineage>
</organism>
<proteinExistence type="predicted"/>
<evidence type="ECO:0000259" key="4">
    <source>
        <dbReference type="Pfam" id="PF01551"/>
    </source>
</evidence>
<evidence type="ECO:0000313" key="5">
    <source>
        <dbReference type="EMBL" id="RCW87052.1"/>
    </source>
</evidence>
<dbReference type="InterPro" id="IPR011055">
    <property type="entry name" value="Dup_hybrid_motif"/>
</dbReference>
<feature type="region of interest" description="Disordered" evidence="2">
    <location>
        <begin position="1"/>
        <end position="20"/>
    </location>
</feature>
<dbReference type="AlphaFoldDB" id="A0A368Z3L7"/>
<dbReference type="EMBL" id="QPJL01000003">
    <property type="protein sequence ID" value="RCW87052.1"/>
    <property type="molecule type" value="Genomic_DNA"/>
</dbReference>
<dbReference type="SUPFAM" id="SSF51261">
    <property type="entry name" value="Duplicated hybrid motif"/>
    <property type="match status" value="1"/>
</dbReference>
<keyword evidence="3" id="KW-0812">Transmembrane</keyword>
<dbReference type="Gene3D" id="1.10.530.10">
    <property type="match status" value="1"/>
</dbReference>
<dbReference type="InterPro" id="IPR023346">
    <property type="entry name" value="Lysozyme-like_dom_sf"/>
</dbReference>
<dbReference type="Proteomes" id="UP000253345">
    <property type="component" value="Unassembled WGS sequence"/>
</dbReference>
<dbReference type="SUPFAM" id="SSF53955">
    <property type="entry name" value="Lysozyme-like"/>
    <property type="match status" value="1"/>
</dbReference>
<name>A0A368Z3L7_9RHOB</name>
<accession>A0A368Z3L7</accession>
<evidence type="ECO:0000256" key="2">
    <source>
        <dbReference type="SAM" id="MobiDB-lite"/>
    </source>
</evidence>
<dbReference type="PANTHER" id="PTHR21666">
    <property type="entry name" value="PEPTIDASE-RELATED"/>
    <property type="match status" value="1"/>
</dbReference>
<dbReference type="PANTHER" id="PTHR21666:SF289">
    <property type="entry name" value="L-ALA--D-GLU ENDOPEPTIDASE"/>
    <property type="match status" value="1"/>
</dbReference>
<keyword evidence="3" id="KW-1133">Transmembrane helix</keyword>
<keyword evidence="6" id="KW-1185">Reference proteome</keyword>
<gene>
    <name evidence="5" type="ORF">DFP89_10356</name>
</gene>
<dbReference type="GO" id="GO:0004222">
    <property type="term" value="F:metalloendopeptidase activity"/>
    <property type="evidence" value="ECO:0007669"/>
    <property type="project" value="TreeGrafter"/>
</dbReference>
<dbReference type="CDD" id="cd12797">
    <property type="entry name" value="M23_peptidase"/>
    <property type="match status" value="1"/>
</dbReference>